<evidence type="ECO:0000313" key="5">
    <source>
        <dbReference type="EMBL" id="MDL5032664.1"/>
    </source>
</evidence>
<comment type="similarity">
    <text evidence="1 4">Belongs to the frataxin family.</text>
</comment>
<dbReference type="PROSITE" id="PS50810">
    <property type="entry name" value="FRATAXIN_2"/>
    <property type="match status" value="1"/>
</dbReference>
<name>A0ABT7LJN6_9BURK</name>
<dbReference type="Proteomes" id="UP001238603">
    <property type="component" value="Unassembled WGS sequence"/>
</dbReference>
<dbReference type="EMBL" id="JASVDS010000003">
    <property type="protein sequence ID" value="MDL5032664.1"/>
    <property type="molecule type" value="Genomic_DNA"/>
</dbReference>
<accession>A0ABT7LJN6</accession>
<organism evidence="5 6">
    <name type="scientific">Roseateles subflavus</name>
    <dbReference type="NCBI Taxonomy" id="3053353"/>
    <lineage>
        <taxon>Bacteria</taxon>
        <taxon>Pseudomonadati</taxon>
        <taxon>Pseudomonadota</taxon>
        <taxon>Betaproteobacteria</taxon>
        <taxon>Burkholderiales</taxon>
        <taxon>Sphaerotilaceae</taxon>
        <taxon>Roseateles</taxon>
    </lineage>
</organism>
<evidence type="ECO:0000256" key="2">
    <source>
        <dbReference type="ARBA" id="ARBA00022723"/>
    </source>
</evidence>
<dbReference type="InterPro" id="IPR020895">
    <property type="entry name" value="Frataxin_CS"/>
</dbReference>
<comment type="function">
    <text evidence="4">Involved in iron-sulfur (Fe-S) cluster assembly. May act as a regulator of Fe-S biogenesis.</text>
</comment>
<comment type="caution">
    <text evidence="5">The sequence shown here is derived from an EMBL/GenBank/DDBJ whole genome shotgun (WGS) entry which is preliminary data.</text>
</comment>
<evidence type="ECO:0000256" key="1">
    <source>
        <dbReference type="ARBA" id="ARBA00008183"/>
    </source>
</evidence>
<dbReference type="SUPFAM" id="SSF55387">
    <property type="entry name" value="Frataxin/Nqo15-like"/>
    <property type="match status" value="1"/>
</dbReference>
<sequence>MSALTATPLQDADYQARTQAILLGIETRIDAWLDEDRIDIDTHRTGGLLELTFPNRSKIIINTQPPLQELWLAAKAGGFHFRFVEGRWVERSGREFHALLSEEASAQAGQALRFEPVER</sequence>
<dbReference type="InterPro" id="IPR036524">
    <property type="entry name" value="Frataxin/CyaY_sf"/>
</dbReference>
<dbReference type="RefSeq" id="WP_285982751.1">
    <property type="nucleotide sequence ID" value="NZ_JASVDS010000003.1"/>
</dbReference>
<dbReference type="PANTHER" id="PTHR16821:SF2">
    <property type="entry name" value="FRATAXIN, MITOCHONDRIAL"/>
    <property type="match status" value="1"/>
</dbReference>
<dbReference type="SMART" id="SM01219">
    <property type="entry name" value="Frataxin_Cyay"/>
    <property type="match status" value="1"/>
</dbReference>
<dbReference type="NCBIfam" id="TIGR03421">
    <property type="entry name" value="FeS_CyaY"/>
    <property type="match status" value="1"/>
</dbReference>
<dbReference type="InterPro" id="IPR047584">
    <property type="entry name" value="CyaY"/>
</dbReference>
<proteinExistence type="inferred from homology"/>
<dbReference type="PROSITE" id="PS01344">
    <property type="entry name" value="FRATAXIN_1"/>
    <property type="match status" value="1"/>
</dbReference>
<dbReference type="InterPro" id="IPR002908">
    <property type="entry name" value="Frataxin/CyaY"/>
</dbReference>
<dbReference type="Gene3D" id="3.30.920.10">
    <property type="entry name" value="Frataxin/CyaY"/>
    <property type="match status" value="1"/>
</dbReference>
<keyword evidence="3 4" id="KW-0408">Iron</keyword>
<evidence type="ECO:0000256" key="4">
    <source>
        <dbReference type="HAMAP-Rule" id="MF_00142"/>
    </source>
</evidence>
<dbReference type="HAMAP" id="MF_00142">
    <property type="entry name" value="CyaY"/>
    <property type="match status" value="1"/>
</dbReference>
<reference evidence="5 6" key="1">
    <citation type="submission" date="2023-06" db="EMBL/GenBank/DDBJ databases">
        <title>Pelomonas sp. APW6 16S ribosomal RNA gene genome sequencing and assembly.</title>
        <authorList>
            <person name="Woo H."/>
        </authorList>
    </citation>
    <scope>NUCLEOTIDE SEQUENCE [LARGE SCALE GENOMIC DNA]</scope>
    <source>
        <strain evidence="5 6">APW6</strain>
    </source>
</reference>
<dbReference type="Pfam" id="PF01491">
    <property type="entry name" value="Frataxin_Cyay"/>
    <property type="match status" value="1"/>
</dbReference>
<evidence type="ECO:0000313" key="6">
    <source>
        <dbReference type="Proteomes" id="UP001238603"/>
    </source>
</evidence>
<evidence type="ECO:0000256" key="3">
    <source>
        <dbReference type="ARBA" id="ARBA00023004"/>
    </source>
</evidence>
<keyword evidence="6" id="KW-1185">Reference proteome</keyword>
<protein>
    <recommendedName>
        <fullName evidence="4">Iron-sulfur cluster assembly protein CyaY</fullName>
    </recommendedName>
</protein>
<dbReference type="PANTHER" id="PTHR16821">
    <property type="entry name" value="FRATAXIN"/>
    <property type="match status" value="1"/>
</dbReference>
<keyword evidence="2 4" id="KW-0479">Metal-binding</keyword>
<gene>
    <name evidence="4 5" type="primary">cyaY</name>
    <name evidence="5" type="ORF">QRD43_12185</name>
</gene>